<name>A0A328BDI2_9BACT</name>
<dbReference type="PANTHER" id="PTHR43594:SF1">
    <property type="entry name" value="QUERCETIN 2,3-DIOXYGENASE PA2418-RELATED"/>
    <property type="match status" value="1"/>
</dbReference>
<evidence type="ECO:0000259" key="4">
    <source>
        <dbReference type="Pfam" id="PF02678"/>
    </source>
</evidence>
<feature type="binding site" evidence="2">
    <location>
        <position position="65"/>
    </location>
    <ligand>
        <name>Fe cation</name>
        <dbReference type="ChEBI" id="CHEBI:24875"/>
    </ligand>
</feature>
<dbReference type="GO" id="GO:0046872">
    <property type="term" value="F:metal ion binding"/>
    <property type="evidence" value="ECO:0007669"/>
    <property type="project" value="UniProtKB-KW"/>
</dbReference>
<sequence length="290" mass="31496">MTNTFRRIFQVIDGVKKLVGDGFDVCSPMPGSRIRQLSPYLLLDHTGPVPVRPTDTPLGAHPHPHRGFETVTVVYQGYLAHRDTAGHQGHLGPGDVQWMTAGAGLLHEEMHEREFARRGGTLELIQLWVNVPAKDKLVPPTYQELPAATIPSVAVEGGPGRLRVIAGEYQGVQGPARTFSPLTLLDAHLPEGSTTTLHLPADYNVGLYVVKGDVLINDHRPAHTKQLVVLGWDATDIRLSSTEDSIVLVLAGAPIVEPLATYGPFVMNTNEELMQAIADYEGGRLGSFDD</sequence>
<evidence type="ECO:0000256" key="3">
    <source>
        <dbReference type="RuleBase" id="RU003457"/>
    </source>
</evidence>
<dbReference type="Pfam" id="PF05726">
    <property type="entry name" value="Pirin_C"/>
    <property type="match status" value="1"/>
</dbReference>
<proteinExistence type="inferred from homology"/>
<evidence type="ECO:0000313" key="6">
    <source>
        <dbReference type="EMBL" id="RAK63884.1"/>
    </source>
</evidence>
<reference evidence="7" key="1">
    <citation type="submission" date="2018-05" db="EMBL/GenBank/DDBJ databases">
        <authorList>
            <person name="Nie L."/>
        </authorList>
    </citation>
    <scope>NUCLEOTIDE SEQUENCE [LARGE SCALE GENOMIC DNA]</scope>
    <source>
        <strain evidence="7">NL</strain>
    </source>
</reference>
<keyword evidence="2" id="KW-0479">Metal-binding</keyword>
<dbReference type="OrthoDB" id="321327at2"/>
<feature type="binding site" evidence="2">
    <location>
        <position position="107"/>
    </location>
    <ligand>
        <name>Fe cation</name>
        <dbReference type="ChEBI" id="CHEBI:24875"/>
    </ligand>
</feature>
<dbReference type="RefSeq" id="WP_111480002.1">
    <property type="nucleotide sequence ID" value="NZ_QHKM01000008.1"/>
</dbReference>
<dbReference type="SUPFAM" id="SSF51182">
    <property type="entry name" value="RmlC-like cupins"/>
    <property type="match status" value="1"/>
</dbReference>
<feature type="binding site" evidence="2">
    <location>
        <position position="63"/>
    </location>
    <ligand>
        <name>Fe cation</name>
        <dbReference type="ChEBI" id="CHEBI:24875"/>
    </ligand>
</feature>
<protein>
    <submittedName>
        <fullName evidence="6">Pirin family protein</fullName>
    </submittedName>
</protein>
<dbReference type="PIRSF" id="PIRSF006232">
    <property type="entry name" value="Pirin"/>
    <property type="match status" value="1"/>
</dbReference>
<dbReference type="AlphaFoldDB" id="A0A328BDI2"/>
<dbReference type="Pfam" id="PF02678">
    <property type="entry name" value="Pirin"/>
    <property type="match status" value="1"/>
</dbReference>
<feature type="domain" description="Pirin C-terminal" evidence="5">
    <location>
        <begin position="185"/>
        <end position="285"/>
    </location>
</feature>
<dbReference type="InterPro" id="IPR008778">
    <property type="entry name" value="Pirin_C_dom"/>
</dbReference>
<evidence type="ECO:0000256" key="1">
    <source>
        <dbReference type="ARBA" id="ARBA00008416"/>
    </source>
</evidence>
<comment type="cofactor">
    <cofactor evidence="2">
        <name>Fe cation</name>
        <dbReference type="ChEBI" id="CHEBI:24875"/>
    </cofactor>
    <text evidence="2">Binds 1 Fe cation per subunit.</text>
</comment>
<dbReference type="PANTHER" id="PTHR43594">
    <property type="entry name" value="QUERCETIN 2,3-DIOXYGENASE"/>
    <property type="match status" value="1"/>
</dbReference>
<dbReference type="CDD" id="cd02247">
    <property type="entry name" value="cupin_pirin_C"/>
    <property type="match status" value="1"/>
</dbReference>
<comment type="similarity">
    <text evidence="1 3">Belongs to the pirin family.</text>
</comment>
<evidence type="ECO:0000259" key="5">
    <source>
        <dbReference type="Pfam" id="PF05726"/>
    </source>
</evidence>
<dbReference type="EMBL" id="QHKM01000008">
    <property type="protein sequence ID" value="RAK63884.1"/>
    <property type="molecule type" value="Genomic_DNA"/>
</dbReference>
<dbReference type="InterPro" id="IPR011051">
    <property type="entry name" value="RmlC_Cupin_sf"/>
</dbReference>
<dbReference type="InterPro" id="IPR014710">
    <property type="entry name" value="RmlC-like_jellyroll"/>
</dbReference>
<keyword evidence="2" id="KW-0408">Iron</keyword>
<organism evidence="6 7">
    <name type="scientific">Hymenobacter edaphi</name>
    <dbReference type="NCBI Taxonomy" id="2211146"/>
    <lineage>
        <taxon>Bacteria</taxon>
        <taxon>Pseudomonadati</taxon>
        <taxon>Bacteroidota</taxon>
        <taxon>Cytophagia</taxon>
        <taxon>Cytophagales</taxon>
        <taxon>Hymenobacteraceae</taxon>
        <taxon>Hymenobacter</taxon>
    </lineage>
</organism>
<accession>A0A328BDI2</accession>
<comment type="caution">
    <text evidence="6">The sequence shown here is derived from an EMBL/GenBank/DDBJ whole genome shotgun (WGS) entry which is preliminary data.</text>
</comment>
<feature type="binding site" evidence="2">
    <location>
        <position position="109"/>
    </location>
    <ligand>
        <name>Fe cation</name>
        <dbReference type="ChEBI" id="CHEBI:24875"/>
    </ligand>
</feature>
<dbReference type="InterPro" id="IPR012093">
    <property type="entry name" value="Pirin"/>
</dbReference>
<dbReference type="Gene3D" id="2.60.120.10">
    <property type="entry name" value="Jelly Rolls"/>
    <property type="match status" value="2"/>
</dbReference>
<gene>
    <name evidence="6" type="ORF">DLM85_20265</name>
</gene>
<evidence type="ECO:0000313" key="7">
    <source>
        <dbReference type="Proteomes" id="UP000248553"/>
    </source>
</evidence>
<feature type="domain" description="Pirin N-terminal" evidence="4">
    <location>
        <begin position="31"/>
        <end position="129"/>
    </location>
</feature>
<evidence type="ECO:0000256" key="2">
    <source>
        <dbReference type="PIRSR" id="PIRSR006232-1"/>
    </source>
</evidence>
<keyword evidence="7" id="KW-1185">Reference proteome</keyword>
<dbReference type="InterPro" id="IPR003829">
    <property type="entry name" value="Pirin_N_dom"/>
</dbReference>
<dbReference type="Proteomes" id="UP000248553">
    <property type="component" value="Unassembled WGS sequence"/>
</dbReference>
<dbReference type="InterPro" id="IPR053186">
    <property type="entry name" value="QDO-related"/>
</dbReference>
<dbReference type="CDD" id="cd02909">
    <property type="entry name" value="cupin_pirin_N"/>
    <property type="match status" value="1"/>
</dbReference>